<organism evidence="11 12">
    <name type="scientific">Multifurca ochricompacta</name>
    <dbReference type="NCBI Taxonomy" id="376703"/>
    <lineage>
        <taxon>Eukaryota</taxon>
        <taxon>Fungi</taxon>
        <taxon>Dikarya</taxon>
        <taxon>Basidiomycota</taxon>
        <taxon>Agaricomycotina</taxon>
        <taxon>Agaricomycetes</taxon>
        <taxon>Russulales</taxon>
        <taxon>Russulaceae</taxon>
        <taxon>Multifurca</taxon>
    </lineage>
</organism>
<name>A0AAD4QUC6_9AGAM</name>
<dbReference type="InterPro" id="IPR035105">
    <property type="entry name" value="Deoxycytidylate_deaminase_dom"/>
</dbReference>
<evidence type="ECO:0000256" key="5">
    <source>
        <dbReference type="ARBA" id="ARBA00022801"/>
    </source>
</evidence>
<dbReference type="PROSITE" id="PS51747">
    <property type="entry name" value="CYT_DCMP_DEAMINASES_2"/>
    <property type="match status" value="1"/>
</dbReference>
<evidence type="ECO:0000256" key="6">
    <source>
        <dbReference type="ARBA" id="ARBA00022833"/>
    </source>
</evidence>
<evidence type="ECO:0000256" key="7">
    <source>
        <dbReference type="ARBA" id="ARBA00038938"/>
    </source>
</evidence>
<dbReference type="InterPro" id="IPR015517">
    <property type="entry name" value="dCMP_deaminase-rel"/>
</dbReference>
<evidence type="ECO:0000256" key="8">
    <source>
        <dbReference type="ARBA" id="ARBA00041763"/>
    </source>
</evidence>
<comment type="cofactor">
    <cofactor evidence="1">
        <name>Zn(2+)</name>
        <dbReference type="ChEBI" id="CHEBI:29105"/>
    </cofactor>
</comment>
<dbReference type="Gene3D" id="3.40.140.10">
    <property type="entry name" value="Cytidine Deaminase, domain 2"/>
    <property type="match status" value="1"/>
</dbReference>
<dbReference type="SUPFAM" id="SSF53927">
    <property type="entry name" value="Cytidine deaminase-like"/>
    <property type="match status" value="1"/>
</dbReference>
<comment type="caution">
    <text evidence="11">The sequence shown here is derived from an EMBL/GenBank/DDBJ whole genome shotgun (WGS) entry which is preliminary data.</text>
</comment>
<dbReference type="FunFam" id="3.40.140.10:FF:000035">
    <property type="entry name" value="dCMP deaminase"/>
    <property type="match status" value="1"/>
</dbReference>
<feature type="domain" description="CMP/dCMP-type deaminase" evidence="10">
    <location>
        <begin position="146"/>
        <end position="271"/>
    </location>
</feature>
<evidence type="ECO:0000259" key="10">
    <source>
        <dbReference type="PROSITE" id="PS51747"/>
    </source>
</evidence>
<evidence type="ECO:0000256" key="9">
    <source>
        <dbReference type="ARBA" id="ARBA00071582"/>
    </source>
</evidence>
<protein>
    <recommendedName>
        <fullName evidence="9">Deoxycytidylate deaminase</fullName>
        <ecNumber evidence="7">3.5.4.12</ecNumber>
    </recommendedName>
    <alternativeName>
        <fullName evidence="8">dCMP deaminase</fullName>
    </alternativeName>
</protein>
<sequence>MFIAIIGTRLSGKSTVETYLTARGFIPVRIISQRHSLEQPLCFASARELLEHVTRNWRFNFVTQDLRTERVIQMFIRRPFFMLVSIDGPIFDRFRRLNDQVEHSSPLHSLQKYVTLHVINNFDTVTALHSYLDEANLLDAERLRPSWDSYFMTLASLASMRSNCMKRRVGAILVRDKRIVATGYNGTPIGLTNCNEGGCPRCNGSDEREICLCLHAEENALLETGRERVAGATLYCNTCPCLTCTVKIVQTGVKEVVYNLSYKVDDASSKVFQDAGVILRRHRQAQEDATIR</sequence>
<dbReference type="PANTHER" id="PTHR11086:SF18">
    <property type="entry name" value="DEOXYCYTIDYLATE DEAMINASE"/>
    <property type="match status" value="1"/>
</dbReference>
<dbReference type="PROSITE" id="PS00903">
    <property type="entry name" value="CYT_DCMP_DEAMINASES_1"/>
    <property type="match status" value="1"/>
</dbReference>
<evidence type="ECO:0000256" key="1">
    <source>
        <dbReference type="ARBA" id="ARBA00001947"/>
    </source>
</evidence>
<reference evidence="11" key="1">
    <citation type="journal article" date="2022" name="New Phytol.">
        <title>Evolutionary transition to the ectomycorrhizal habit in the genomes of a hyperdiverse lineage of mushroom-forming fungi.</title>
        <authorList>
            <person name="Looney B."/>
            <person name="Miyauchi S."/>
            <person name="Morin E."/>
            <person name="Drula E."/>
            <person name="Courty P.E."/>
            <person name="Kohler A."/>
            <person name="Kuo A."/>
            <person name="LaButti K."/>
            <person name="Pangilinan J."/>
            <person name="Lipzen A."/>
            <person name="Riley R."/>
            <person name="Andreopoulos W."/>
            <person name="He G."/>
            <person name="Johnson J."/>
            <person name="Nolan M."/>
            <person name="Tritt A."/>
            <person name="Barry K.W."/>
            <person name="Grigoriev I.V."/>
            <person name="Nagy L.G."/>
            <person name="Hibbett D."/>
            <person name="Henrissat B."/>
            <person name="Matheny P.B."/>
            <person name="Labbe J."/>
            <person name="Martin F.M."/>
        </authorList>
    </citation>
    <scope>NUCLEOTIDE SEQUENCE</scope>
    <source>
        <strain evidence="11">BPL690</strain>
    </source>
</reference>
<dbReference type="CDD" id="cd01286">
    <property type="entry name" value="deoxycytidylate_deaminase"/>
    <property type="match status" value="1"/>
</dbReference>
<dbReference type="InterPro" id="IPR002125">
    <property type="entry name" value="CMP_dCMP_dom"/>
</dbReference>
<evidence type="ECO:0000256" key="3">
    <source>
        <dbReference type="ARBA" id="ARBA00022723"/>
    </source>
</evidence>
<dbReference type="AlphaFoldDB" id="A0AAD4QUC6"/>
<dbReference type="InterPro" id="IPR016192">
    <property type="entry name" value="APOBEC/CMP_deaminase_Zn-bd"/>
</dbReference>
<keyword evidence="3" id="KW-0479">Metal-binding</keyword>
<dbReference type="GO" id="GO:0004132">
    <property type="term" value="F:dCMP deaminase activity"/>
    <property type="evidence" value="ECO:0007669"/>
    <property type="project" value="UniProtKB-EC"/>
</dbReference>
<dbReference type="InterPro" id="IPR016193">
    <property type="entry name" value="Cytidine_deaminase-like"/>
</dbReference>
<dbReference type="PANTHER" id="PTHR11086">
    <property type="entry name" value="DEOXYCYTIDYLATE DEAMINASE-RELATED"/>
    <property type="match status" value="1"/>
</dbReference>
<evidence type="ECO:0000256" key="2">
    <source>
        <dbReference type="ARBA" id="ARBA00006576"/>
    </source>
</evidence>
<evidence type="ECO:0000313" key="12">
    <source>
        <dbReference type="Proteomes" id="UP001203297"/>
    </source>
</evidence>
<accession>A0AAD4QUC6</accession>
<dbReference type="Pfam" id="PF00383">
    <property type="entry name" value="dCMP_cyt_deam_1"/>
    <property type="match status" value="1"/>
</dbReference>
<dbReference type="GO" id="GO:0009165">
    <property type="term" value="P:nucleotide biosynthetic process"/>
    <property type="evidence" value="ECO:0007669"/>
    <property type="project" value="UniProtKB-KW"/>
</dbReference>
<keyword evidence="6" id="KW-0862">Zinc</keyword>
<keyword evidence="4" id="KW-0545">Nucleotide biosynthesis</keyword>
<dbReference type="EMBL" id="WTXG01000001">
    <property type="protein sequence ID" value="KAI0308131.1"/>
    <property type="molecule type" value="Genomic_DNA"/>
</dbReference>
<dbReference type="GO" id="GO:0008270">
    <property type="term" value="F:zinc ion binding"/>
    <property type="evidence" value="ECO:0007669"/>
    <property type="project" value="InterPro"/>
</dbReference>
<gene>
    <name evidence="11" type="ORF">B0F90DRAFT_1621066</name>
</gene>
<comment type="similarity">
    <text evidence="2">Belongs to the cytidine and deoxycytidylate deaminase family.</text>
</comment>
<evidence type="ECO:0000313" key="11">
    <source>
        <dbReference type="EMBL" id="KAI0308131.1"/>
    </source>
</evidence>
<dbReference type="GO" id="GO:0005737">
    <property type="term" value="C:cytoplasm"/>
    <property type="evidence" value="ECO:0007669"/>
    <property type="project" value="TreeGrafter"/>
</dbReference>
<keyword evidence="5" id="KW-0378">Hydrolase</keyword>
<dbReference type="EC" id="3.5.4.12" evidence="7"/>
<evidence type="ECO:0000256" key="4">
    <source>
        <dbReference type="ARBA" id="ARBA00022727"/>
    </source>
</evidence>
<keyword evidence="12" id="KW-1185">Reference proteome</keyword>
<dbReference type="Proteomes" id="UP001203297">
    <property type="component" value="Unassembled WGS sequence"/>
</dbReference>
<proteinExistence type="inferred from homology"/>